<dbReference type="OrthoDB" id="9779074at2"/>
<evidence type="ECO:0000259" key="5">
    <source>
        <dbReference type="PROSITE" id="PS01124"/>
    </source>
</evidence>
<dbReference type="InterPro" id="IPR020449">
    <property type="entry name" value="Tscrpt_reg_AraC-type_HTH"/>
</dbReference>
<evidence type="ECO:0000313" key="6">
    <source>
        <dbReference type="EMBL" id="OYQ42930.1"/>
    </source>
</evidence>
<dbReference type="PRINTS" id="PR00032">
    <property type="entry name" value="HTHARAC"/>
</dbReference>
<keyword evidence="1" id="KW-0805">Transcription regulation</keyword>
<dbReference type="InterPro" id="IPR018060">
    <property type="entry name" value="HTH_AraC"/>
</dbReference>
<feature type="transmembrane region" description="Helical" evidence="4">
    <location>
        <begin position="103"/>
        <end position="123"/>
    </location>
</feature>
<keyword evidence="2" id="KW-0238">DNA-binding</keyword>
<dbReference type="SMART" id="SM00342">
    <property type="entry name" value="HTH_ARAC"/>
    <property type="match status" value="1"/>
</dbReference>
<protein>
    <recommendedName>
        <fullName evidence="5">HTH araC/xylS-type domain-containing protein</fullName>
    </recommendedName>
</protein>
<dbReference type="SUPFAM" id="SSF46689">
    <property type="entry name" value="Homeodomain-like"/>
    <property type="match status" value="1"/>
</dbReference>
<dbReference type="Pfam" id="PF12833">
    <property type="entry name" value="HTH_18"/>
    <property type="match status" value="1"/>
</dbReference>
<keyword evidence="4" id="KW-0472">Membrane</keyword>
<dbReference type="GO" id="GO:0003700">
    <property type="term" value="F:DNA-binding transcription factor activity"/>
    <property type="evidence" value="ECO:0007669"/>
    <property type="project" value="InterPro"/>
</dbReference>
<keyword evidence="3" id="KW-0804">Transcription</keyword>
<evidence type="ECO:0000256" key="3">
    <source>
        <dbReference type="ARBA" id="ARBA00023163"/>
    </source>
</evidence>
<dbReference type="AlphaFoldDB" id="A0A255ZQH0"/>
<evidence type="ECO:0000256" key="4">
    <source>
        <dbReference type="SAM" id="Phobius"/>
    </source>
</evidence>
<feature type="transmembrane region" description="Helical" evidence="4">
    <location>
        <begin position="40"/>
        <end position="65"/>
    </location>
</feature>
<feature type="transmembrane region" description="Helical" evidence="4">
    <location>
        <begin position="220"/>
        <end position="239"/>
    </location>
</feature>
<evidence type="ECO:0000256" key="2">
    <source>
        <dbReference type="ARBA" id="ARBA00023125"/>
    </source>
</evidence>
<dbReference type="PANTHER" id="PTHR43280">
    <property type="entry name" value="ARAC-FAMILY TRANSCRIPTIONAL REGULATOR"/>
    <property type="match status" value="1"/>
</dbReference>
<sequence>MQYSITFYSVALLVIFFLITVLATLLFVKSKNRPDDSGRLLSAFLVLGCLYFAPWMLGYAGWYIFEPYRTFMFYVPFQHLYALGPLVLLYVQKQFPTPHLPKFSKLHFLPAVLYALFTLWMFISDVVLRNEPKFYGDGWDRELDSWYQISGFVSICIYLICSIRHVFKFKNSVENVVSFVEELRIKWITQFLLILTIIQVCKLFYLIFFPDYTFYFIHGYYYLVFAVLLLLIAVKAYLFRNQVLLPGIQAIRDETVRTETIENTTLVSQQQFEAFDSLVNQHLMFLDERATLPILAQKLQTNSTYLSAAINQHSGYNFNDYINAKRITHFKTHVSQGKSTELTFLGLALECGFSSKSTFNRVFKKHTGLTPSQFVAQTISKSSAKS</sequence>
<organism evidence="6 7">
    <name type="scientific">Flavobacterium aurantiibacter</name>
    <dbReference type="NCBI Taxonomy" id="2023067"/>
    <lineage>
        <taxon>Bacteria</taxon>
        <taxon>Pseudomonadati</taxon>
        <taxon>Bacteroidota</taxon>
        <taxon>Flavobacteriia</taxon>
        <taxon>Flavobacteriales</taxon>
        <taxon>Flavobacteriaceae</taxon>
        <taxon>Flavobacterium</taxon>
    </lineage>
</organism>
<reference evidence="6 7" key="1">
    <citation type="submission" date="2017-07" db="EMBL/GenBank/DDBJ databases">
        <title>Flavobacterium cyanobacteriorum sp. nov., isolated from cyanobacterial aggregates in a eutrophic lake.</title>
        <authorList>
            <person name="Cai H."/>
        </authorList>
    </citation>
    <scope>NUCLEOTIDE SEQUENCE [LARGE SCALE GENOMIC DNA]</scope>
    <source>
        <strain evidence="6 7">TH167</strain>
    </source>
</reference>
<feature type="transmembrane region" description="Helical" evidence="4">
    <location>
        <begin position="146"/>
        <end position="167"/>
    </location>
</feature>
<dbReference type="PROSITE" id="PS01124">
    <property type="entry name" value="HTH_ARAC_FAMILY_2"/>
    <property type="match status" value="1"/>
</dbReference>
<keyword evidence="4" id="KW-1133">Transmembrane helix</keyword>
<dbReference type="PANTHER" id="PTHR43280:SF29">
    <property type="entry name" value="ARAC-FAMILY TRANSCRIPTIONAL REGULATOR"/>
    <property type="match status" value="1"/>
</dbReference>
<comment type="caution">
    <text evidence="6">The sequence shown here is derived from an EMBL/GenBank/DDBJ whole genome shotgun (WGS) entry which is preliminary data.</text>
</comment>
<feature type="transmembrane region" description="Helical" evidence="4">
    <location>
        <begin position="71"/>
        <end position="91"/>
    </location>
</feature>
<keyword evidence="4" id="KW-0812">Transmembrane</keyword>
<evidence type="ECO:0000313" key="7">
    <source>
        <dbReference type="Proteomes" id="UP000216035"/>
    </source>
</evidence>
<proteinExistence type="predicted"/>
<dbReference type="RefSeq" id="WP_094486869.1">
    <property type="nucleotide sequence ID" value="NZ_NOXX01000209.1"/>
</dbReference>
<evidence type="ECO:0000256" key="1">
    <source>
        <dbReference type="ARBA" id="ARBA00023015"/>
    </source>
</evidence>
<keyword evidence="7" id="KW-1185">Reference proteome</keyword>
<gene>
    <name evidence="6" type="ORF">CHX27_11190</name>
</gene>
<dbReference type="InterPro" id="IPR009057">
    <property type="entry name" value="Homeodomain-like_sf"/>
</dbReference>
<dbReference type="Proteomes" id="UP000216035">
    <property type="component" value="Unassembled WGS sequence"/>
</dbReference>
<dbReference type="GO" id="GO:0043565">
    <property type="term" value="F:sequence-specific DNA binding"/>
    <property type="evidence" value="ECO:0007669"/>
    <property type="project" value="InterPro"/>
</dbReference>
<feature type="transmembrane region" description="Helical" evidence="4">
    <location>
        <begin position="187"/>
        <end position="208"/>
    </location>
</feature>
<dbReference type="EMBL" id="NOXX01000209">
    <property type="protein sequence ID" value="OYQ42930.1"/>
    <property type="molecule type" value="Genomic_DNA"/>
</dbReference>
<dbReference type="Gene3D" id="1.10.10.60">
    <property type="entry name" value="Homeodomain-like"/>
    <property type="match status" value="2"/>
</dbReference>
<accession>A0A255ZQH0</accession>
<feature type="domain" description="HTH araC/xylS-type" evidence="5">
    <location>
        <begin position="276"/>
        <end position="377"/>
    </location>
</feature>
<feature type="transmembrane region" description="Helical" evidence="4">
    <location>
        <begin position="6"/>
        <end position="28"/>
    </location>
</feature>
<name>A0A255ZQH0_9FLAO</name>